<sequence>MSVAGARVAPLSSFSTLRQLVRAAPLTVPPSASVRETLLKLDIAHTDAIVVVDEASRVALGIVTLRDVMRRIAIEAGDLEAPIAVIMTGGLITLPADATAHQASVIMVRRGVRHLVLTEVDGSYFNVVSQADLYAQPGARAEELVIAILAATDTATLATLAVGVRRLAARLLAERVGAEAICQRISALNDLLTLQVIELTAGRFELPYVPWCWLVFGSEGRLEQTLASDQDNGLIFVAASEEETASLRQAFLPFARAVNEALDACGFPLCQGNIMASNPAWCLSLDEWKSAFGEWMSNAQPEAVLNSTIFFDFRALYGQDSLAGELREWLLARASSYPIFLRALAASTMNWESPLNWWQGFRYDGHKDFPHTIDLKKHGARPFVDAARIQALARGVPDTNTVERLRAAGSVIGIPPHETAALVDAFYHIQRLRLEHQVTGSANEDPNRVNPDLLHALDRLILKESLKQARSLQQRLAMDYALTS</sequence>
<evidence type="ECO:0000313" key="4">
    <source>
        <dbReference type="EMBL" id="MBK7423347.1"/>
    </source>
</evidence>
<dbReference type="PROSITE" id="PS51371">
    <property type="entry name" value="CBS"/>
    <property type="match status" value="1"/>
</dbReference>
<proteinExistence type="predicted"/>
<dbReference type="Pfam" id="PF03445">
    <property type="entry name" value="DUF294"/>
    <property type="match status" value="1"/>
</dbReference>
<dbReference type="PANTHER" id="PTHR43080">
    <property type="entry name" value="CBS DOMAIN-CONTAINING PROTEIN CBSX3, MITOCHONDRIAL"/>
    <property type="match status" value="1"/>
</dbReference>
<evidence type="ECO:0000259" key="3">
    <source>
        <dbReference type="PROSITE" id="PS51371"/>
    </source>
</evidence>
<comment type="caution">
    <text evidence="4">The sequence shown here is derived from an EMBL/GenBank/DDBJ whole genome shotgun (WGS) entry which is preliminary data.</text>
</comment>
<dbReference type="EMBL" id="JADJNC010000014">
    <property type="protein sequence ID" value="MBK7423347.1"/>
    <property type="molecule type" value="Genomic_DNA"/>
</dbReference>
<reference evidence="4" key="1">
    <citation type="submission" date="2020-10" db="EMBL/GenBank/DDBJ databases">
        <title>Connecting structure to function with the recovery of over 1000 high-quality activated sludge metagenome-assembled genomes encoding full-length rRNA genes using long-read sequencing.</title>
        <authorList>
            <person name="Singleton C.M."/>
            <person name="Petriglieri F."/>
            <person name="Kristensen J.M."/>
            <person name="Kirkegaard R.H."/>
            <person name="Michaelsen T.Y."/>
            <person name="Andersen M.H."/>
            <person name="Karst S.M."/>
            <person name="Dueholm M.S."/>
            <person name="Nielsen P.H."/>
            <person name="Albertsen M."/>
        </authorList>
    </citation>
    <scope>NUCLEOTIDE SEQUENCE</scope>
    <source>
        <strain evidence="4">EsbW_18-Q3-R4-48_MAXAC.044</strain>
    </source>
</reference>
<dbReference type="InterPro" id="IPR000644">
    <property type="entry name" value="CBS_dom"/>
</dbReference>
<gene>
    <name evidence="4" type="ORF">IPJ48_09740</name>
</gene>
<dbReference type="InterPro" id="IPR005105">
    <property type="entry name" value="GlnD_Uridyltrans_N"/>
</dbReference>
<protein>
    <submittedName>
        <fullName evidence="4">CBS domain-containing protein</fullName>
    </submittedName>
</protein>
<keyword evidence="1 2" id="KW-0129">CBS domain</keyword>
<dbReference type="Gene3D" id="3.10.580.10">
    <property type="entry name" value="CBS-domain"/>
    <property type="match status" value="1"/>
</dbReference>
<dbReference type="Pfam" id="PF00571">
    <property type="entry name" value="CBS"/>
    <property type="match status" value="2"/>
</dbReference>
<dbReference type="AlphaFoldDB" id="A0A9D7I8P9"/>
<feature type="domain" description="CBS" evidence="3">
    <location>
        <begin position="20"/>
        <end position="79"/>
    </location>
</feature>
<evidence type="ECO:0000256" key="1">
    <source>
        <dbReference type="ARBA" id="ARBA00023122"/>
    </source>
</evidence>
<dbReference type="InterPro" id="IPR046342">
    <property type="entry name" value="CBS_dom_sf"/>
</dbReference>
<dbReference type="CDD" id="cd05401">
    <property type="entry name" value="NT_GlnE_GlnD_like"/>
    <property type="match status" value="1"/>
</dbReference>
<dbReference type="PANTHER" id="PTHR43080:SF2">
    <property type="entry name" value="CBS DOMAIN-CONTAINING PROTEIN"/>
    <property type="match status" value="1"/>
</dbReference>
<dbReference type="Proteomes" id="UP000886602">
    <property type="component" value="Unassembled WGS sequence"/>
</dbReference>
<dbReference type="SMART" id="SM00116">
    <property type="entry name" value="CBS"/>
    <property type="match status" value="2"/>
</dbReference>
<evidence type="ECO:0000313" key="5">
    <source>
        <dbReference type="Proteomes" id="UP000886602"/>
    </source>
</evidence>
<dbReference type="SUPFAM" id="SSF54631">
    <property type="entry name" value="CBS-domain pair"/>
    <property type="match status" value="1"/>
</dbReference>
<dbReference type="GO" id="GO:0008773">
    <property type="term" value="F:[protein-PII] uridylyltransferase activity"/>
    <property type="evidence" value="ECO:0007669"/>
    <property type="project" value="InterPro"/>
</dbReference>
<name>A0A9D7I8P9_9RHOO</name>
<accession>A0A9D7I8P9</accession>
<dbReference type="Pfam" id="PF10335">
    <property type="entry name" value="DUF294_C"/>
    <property type="match status" value="1"/>
</dbReference>
<dbReference type="InterPro" id="IPR051257">
    <property type="entry name" value="Diverse_CBS-Domain"/>
</dbReference>
<organism evidence="4 5">
    <name type="scientific">Candidatus Propionivibrio dominans</name>
    <dbReference type="NCBI Taxonomy" id="2954373"/>
    <lineage>
        <taxon>Bacteria</taxon>
        <taxon>Pseudomonadati</taxon>
        <taxon>Pseudomonadota</taxon>
        <taxon>Betaproteobacteria</taxon>
        <taxon>Rhodocyclales</taxon>
        <taxon>Rhodocyclaceae</taxon>
        <taxon>Propionivibrio</taxon>
    </lineage>
</organism>
<evidence type="ECO:0000256" key="2">
    <source>
        <dbReference type="PROSITE-ProRule" id="PRU00703"/>
    </source>
</evidence>
<dbReference type="InterPro" id="IPR018821">
    <property type="entry name" value="DUF294_put_nucleoTrafse_sb-bd"/>
</dbReference>